<keyword evidence="3" id="KW-1185">Reference proteome</keyword>
<reference evidence="2" key="2">
    <citation type="submission" date="2018-11" db="EMBL/GenBank/DDBJ databases">
        <authorList>
            <consortium name="Pathogen Informatics"/>
        </authorList>
    </citation>
    <scope>NUCLEOTIDE SEQUENCE [LARGE SCALE GENOMIC DNA]</scope>
</reference>
<dbReference type="EMBL" id="UYWY01020276">
    <property type="protein sequence ID" value="VDM41089.1"/>
    <property type="molecule type" value="Genomic_DNA"/>
</dbReference>
<evidence type="ECO:0000313" key="3">
    <source>
        <dbReference type="Proteomes" id="UP000031036"/>
    </source>
</evidence>
<reference evidence="1 3" key="1">
    <citation type="submission" date="2014-11" db="EMBL/GenBank/DDBJ databases">
        <title>Genetic blueprint of the zoonotic pathogen Toxocara canis.</title>
        <authorList>
            <person name="Zhu X.-Q."/>
            <person name="Korhonen P.K."/>
            <person name="Cai H."/>
            <person name="Young N.D."/>
            <person name="Nejsum P."/>
            <person name="von Samson-Himmelstjerna G."/>
            <person name="Boag P.R."/>
            <person name="Tan P."/>
            <person name="Li Q."/>
            <person name="Min J."/>
            <person name="Yang Y."/>
            <person name="Wang X."/>
            <person name="Fang X."/>
            <person name="Hall R.S."/>
            <person name="Hofmann A."/>
            <person name="Sternberg P.W."/>
            <person name="Jex A.R."/>
            <person name="Gasser R.B."/>
        </authorList>
    </citation>
    <scope>NUCLEOTIDE SEQUENCE [LARGE SCALE GENOMIC DNA]</scope>
    <source>
        <strain evidence="1">PN_DK_2014</strain>
    </source>
</reference>
<protein>
    <recommendedName>
        <fullName evidence="4">BTB domain-containing protein</fullName>
    </recommendedName>
</protein>
<dbReference type="EMBL" id="JPKZ01000726">
    <property type="protein sequence ID" value="KHN85822.1"/>
    <property type="molecule type" value="Genomic_DNA"/>
</dbReference>
<accession>A0A0B2VWX7</accession>
<evidence type="ECO:0000313" key="2">
    <source>
        <dbReference type="EMBL" id="VDM41089.1"/>
    </source>
</evidence>
<gene>
    <name evidence="1" type="ORF">Tcan_10352</name>
    <name evidence="2" type="ORF">TCNE_LOCUS9768</name>
</gene>
<evidence type="ECO:0000313" key="1">
    <source>
        <dbReference type="EMBL" id="KHN85822.1"/>
    </source>
</evidence>
<dbReference type="Proteomes" id="UP000031036">
    <property type="component" value="Unassembled WGS sequence"/>
</dbReference>
<proteinExistence type="predicted"/>
<name>A0A0B2VWX7_TOXCA</name>
<sequence>MQQHETSMLADARLTEIRFMHTQHFTLMNGHLPAAHSASMTLSYGPFVRDIGYFISFRPRRWAHSGPELAVYGTPKLNNNDLYSTIHFSFFISNKIGDKTESYETVPETIRDNSIVLDKSSVFISSLMKALESHNYSDGYLKISIFLKYDANAFTDFANDEFYVGAVGGYKPISGRDLEVGAILQRITRDFTIKATDGCVSSSRCLLFLASTYIRRLIRMNPQIKEISLPYSKRVVEKALSIVLETLVDVSENGMDETCQLIELIRLLKPIHKVAIAHHIEQEARKKLREYWNTMDLSQWVHLLLFATENRCYLLTCSAVSMIADNFYGAFKSQYNERSSGEKLTIYLKLSCKNDDMPSDELSLYNRFPWLNAIEKIERHRADQFHVQRTFTLRNLSPTRCVH</sequence>
<evidence type="ECO:0008006" key="4">
    <source>
        <dbReference type="Google" id="ProtNLM"/>
    </source>
</evidence>
<organism evidence="1 3">
    <name type="scientific">Toxocara canis</name>
    <name type="common">Canine roundworm</name>
    <dbReference type="NCBI Taxonomy" id="6265"/>
    <lineage>
        <taxon>Eukaryota</taxon>
        <taxon>Metazoa</taxon>
        <taxon>Ecdysozoa</taxon>
        <taxon>Nematoda</taxon>
        <taxon>Chromadorea</taxon>
        <taxon>Rhabditida</taxon>
        <taxon>Spirurina</taxon>
        <taxon>Ascaridomorpha</taxon>
        <taxon>Ascaridoidea</taxon>
        <taxon>Toxocaridae</taxon>
        <taxon>Toxocara</taxon>
    </lineage>
</organism>
<dbReference type="AlphaFoldDB" id="A0A0B2VWX7"/>